<dbReference type="EMBL" id="CAJOBC010006215">
    <property type="protein sequence ID" value="CAF3891199.1"/>
    <property type="molecule type" value="Genomic_DNA"/>
</dbReference>
<name>A0A814R368_9BILA</name>
<dbReference type="EMBL" id="CAJNOQ010006215">
    <property type="protein sequence ID" value="CAF1127669.1"/>
    <property type="molecule type" value="Genomic_DNA"/>
</dbReference>
<evidence type="ECO:0000313" key="6">
    <source>
        <dbReference type="EMBL" id="CAF4058682.1"/>
    </source>
</evidence>
<organism evidence="3 7">
    <name type="scientific">Didymodactylos carnosus</name>
    <dbReference type="NCBI Taxonomy" id="1234261"/>
    <lineage>
        <taxon>Eukaryota</taxon>
        <taxon>Metazoa</taxon>
        <taxon>Spiralia</taxon>
        <taxon>Gnathifera</taxon>
        <taxon>Rotifera</taxon>
        <taxon>Eurotatoria</taxon>
        <taxon>Bdelloidea</taxon>
        <taxon>Philodinida</taxon>
        <taxon>Philodinidae</taxon>
        <taxon>Didymodactylos</taxon>
    </lineage>
</organism>
<dbReference type="OrthoDB" id="6361347at2759"/>
<dbReference type="Proteomes" id="UP000682733">
    <property type="component" value="Unassembled WGS sequence"/>
</dbReference>
<keyword evidence="1" id="KW-0812">Transmembrane</keyword>
<dbReference type="PANTHER" id="PTHR37539">
    <property type="entry name" value="SECRETED PROTEIN-RELATED"/>
    <property type="match status" value="1"/>
</dbReference>
<dbReference type="Proteomes" id="UP000677228">
    <property type="component" value="Unassembled WGS sequence"/>
</dbReference>
<dbReference type="Proteomes" id="UP000663829">
    <property type="component" value="Unassembled WGS sequence"/>
</dbReference>
<evidence type="ECO:0000313" key="3">
    <source>
        <dbReference type="EMBL" id="CAF1127669.1"/>
    </source>
</evidence>
<comment type="caution">
    <text evidence="3">The sequence shown here is derived from an EMBL/GenBank/DDBJ whole genome shotgun (WGS) entry which is preliminary data.</text>
</comment>
<evidence type="ECO:0000259" key="2">
    <source>
        <dbReference type="Pfam" id="PF09995"/>
    </source>
</evidence>
<evidence type="ECO:0000313" key="4">
    <source>
        <dbReference type="EMBL" id="CAF1251434.1"/>
    </source>
</evidence>
<reference evidence="3" key="1">
    <citation type="submission" date="2021-02" db="EMBL/GenBank/DDBJ databases">
        <authorList>
            <person name="Nowell W R."/>
        </authorList>
    </citation>
    <scope>NUCLEOTIDE SEQUENCE</scope>
</reference>
<dbReference type="Pfam" id="PF09995">
    <property type="entry name" value="MPAB_Lcp_cat"/>
    <property type="match status" value="1"/>
</dbReference>
<dbReference type="EMBL" id="CAJOBA010038315">
    <property type="protein sequence ID" value="CAF4058682.1"/>
    <property type="molecule type" value="Genomic_DNA"/>
</dbReference>
<dbReference type="InterPro" id="IPR037473">
    <property type="entry name" value="Lcp-like"/>
</dbReference>
<dbReference type="GO" id="GO:0016491">
    <property type="term" value="F:oxidoreductase activity"/>
    <property type="evidence" value="ECO:0007669"/>
    <property type="project" value="InterPro"/>
</dbReference>
<evidence type="ECO:0000313" key="5">
    <source>
        <dbReference type="EMBL" id="CAF3891199.1"/>
    </source>
</evidence>
<feature type="transmembrane region" description="Helical" evidence="1">
    <location>
        <begin position="492"/>
        <end position="511"/>
    </location>
</feature>
<dbReference type="PANTHER" id="PTHR37539:SF1">
    <property type="entry name" value="ER-BOUND OXYGENASE MPAB_MPAB'_RUBBER OXYGENASE CATALYTIC DOMAIN-CONTAINING PROTEIN"/>
    <property type="match status" value="1"/>
</dbReference>
<dbReference type="InterPro" id="IPR018713">
    <property type="entry name" value="MPAB/Lcp_cat_dom"/>
</dbReference>
<protein>
    <recommendedName>
        <fullName evidence="2">ER-bound oxygenase mpaB/mpaB'/Rubber oxygenase catalytic domain-containing protein</fullName>
    </recommendedName>
</protein>
<evidence type="ECO:0000256" key="1">
    <source>
        <dbReference type="SAM" id="Phobius"/>
    </source>
</evidence>
<proteinExistence type="predicted"/>
<feature type="domain" description="ER-bound oxygenase mpaB/mpaB'/Rubber oxygenase catalytic" evidence="2">
    <location>
        <begin position="177"/>
        <end position="370"/>
    </location>
</feature>
<gene>
    <name evidence="3" type="ORF">GPM918_LOCUS20021</name>
    <name evidence="4" type="ORF">OVA965_LOCUS26297</name>
    <name evidence="5" type="ORF">SRO942_LOCUS20018</name>
    <name evidence="6" type="ORF">TMI583_LOCUS27035</name>
</gene>
<dbReference type="EMBL" id="CAJNOK010016766">
    <property type="protein sequence ID" value="CAF1251434.1"/>
    <property type="molecule type" value="Genomic_DNA"/>
</dbReference>
<keyword evidence="1" id="KW-1133">Transmembrane helix</keyword>
<keyword evidence="7" id="KW-1185">Reference proteome</keyword>
<dbReference type="AlphaFoldDB" id="A0A814R368"/>
<dbReference type="Proteomes" id="UP000681722">
    <property type="component" value="Unassembled WGS sequence"/>
</dbReference>
<accession>A0A814R368</accession>
<feature type="transmembrane region" description="Helical" evidence="1">
    <location>
        <begin position="366"/>
        <end position="395"/>
    </location>
</feature>
<sequence length="512" mass="59975">MLCPYSISDRENNVFILSTKPRIRSDPSVGSQILIYGQAFTWTDKHIPPSQLNEWRKEGDTIVDEFFDIWGQQVQDGMDIYHFVQNIDNLEEHTHICDEDDGHQCICNFDRFVRHTTPEWLNKRQIQQGQKVFLKHTSPALLSIFHYTLILGYGFPQLNDVLTKTQYLLSTPLSLTHRRLIETLQMIMSVVCGDIDDFDQTWADVIRVRLLHGMVRYKINKNRKTSSSGDVPINQEDLLVTLLGFTYSMLNCIEKRMNIHLSMEEKESYLHLWRYIGWLIGIEEKYLYYVSSYNLATIISESIFYHHYFPTELSKHMVHHSLMAVYLHGLIPVSYQFHIGLCQTLLGKELSQALNIHQPNVDRLHLYSIALLLKILKLISWLGTIDFPFLSNLIINRNRQRLKKVIYSSLNNQLHSFALYNKNDPSIAKKVCLKDCCCGYYTKKRTGTVKTHDIGLIRLTAPFTIRHVLEELWSLQCVLFIVRWLYKTIKRNIFKLILLAVISYFSILNCFK</sequence>
<keyword evidence="1" id="KW-0472">Membrane</keyword>
<evidence type="ECO:0000313" key="7">
    <source>
        <dbReference type="Proteomes" id="UP000663829"/>
    </source>
</evidence>